<name>A0A7J0DYI7_9ERIC</name>
<keyword evidence="1 9" id="KW-0547">Nucleotide-binding</keyword>
<protein>
    <recommendedName>
        <fullName evidence="9">ATP-dependent DNA helicase</fullName>
        <ecNumber evidence="9">5.6.2.3</ecNumber>
    </recommendedName>
</protein>
<dbReference type="CDD" id="cd18809">
    <property type="entry name" value="SF1_C_RecD"/>
    <property type="match status" value="1"/>
</dbReference>
<comment type="similarity">
    <text evidence="9">Belongs to the helicase family.</text>
</comment>
<dbReference type="GO" id="GO:0000723">
    <property type="term" value="P:telomere maintenance"/>
    <property type="evidence" value="ECO:0007669"/>
    <property type="project" value="InterPro"/>
</dbReference>
<dbReference type="PANTHER" id="PTHR47642:SF5">
    <property type="entry name" value="ATP-DEPENDENT DNA HELICASE"/>
    <property type="match status" value="1"/>
</dbReference>
<dbReference type="GO" id="GO:0016787">
    <property type="term" value="F:hydrolase activity"/>
    <property type="evidence" value="ECO:0007669"/>
    <property type="project" value="UniProtKB-KW"/>
</dbReference>
<dbReference type="PANTHER" id="PTHR47642">
    <property type="entry name" value="ATP-DEPENDENT DNA HELICASE"/>
    <property type="match status" value="1"/>
</dbReference>
<evidence type="ECO:0000313" key="11">
    <source>
        <dbReference type="EMBL" id="GFS45453.1"/>
    </source>
</evidence>
<dbReference type="Pfam" id="PF21530">
    <property type="entry name" value="Pif1_2B_dom"/>
    <property type="match status" value="1"/>
</dbReference>
<comment type="cofactor">
    <cofactor evidence="9">
        <name>Mg(2+)</name>
        <dbReference type="ChEBI" id="CHEBI:18420"/>
    </cofactor>
</comment>
<dbReference type="GO" id="GO:0043139">
    <property type="term" value="F:5'-3' DNA helicase activity"/>
    <property type="evidence" value="ECO:0007669"/>
    <property type="project" value="UniProtKB-EC"/>
</dbReference>
<sequence>MKFLSTAIAAYRCFSTKTSAKYPRGTQLKNKKKYRVNEPKTPKRPRIKWTEEQTQILDTVTSGESVFITGSAGTGKTALLQQIIKILNEKHTRSRVFKTASTGVAACALKGQTLHSFSGVGLADAEPEILLDRVLSNKKAYSRWVRVRALVIDEIGLIDAKYFDTLEFIARVVKSEEAGVEDEIWGGIQLVVTGDFFQLPPIPDRSNLRRRQFAFEADCWDSSFRLQVEVKKIFRQSDTNLIKLLQNIRLGKIDPEDLELLEKRCSEKEPDSSAVQLYPMTEDVNRVNKNKMESLHKPVRVYSALDSGDEPWTRQLKQGIAPDELMLAVGARVMLCMNFNPWRKLVNGSTGTVTKFCNTYDKGLLPVVKFDSGIEMIIEPQTWVVTDGDKVVAKRKQLPLILAWALSIHKCQGMSIDNLHTDLSRAFDFGMVYVALSRVRSLDGLHLSGFDPSKIKAHPKVLEFYQRFCVDKDKKEEGDDASDKTIHRESDTNPSFILHCKPNASLVSWYNTITKSGCA</sequence>
<dbReference type="Proteomes" id="UP000585474">
    <property type="component" value="Unassembled WGS sequence"/>
</dbReference>
<evidence type="ECO:0000256" key="3">
    <source>
        <dbReference type="ARBA" id="ARBA00022801"/>
    </source>
</evidence>
<evidence type="ECO:0000256" key="9">
    <source>
        <dbReference type="RuleBase" id="RU363044"/>
    </source>
</evidence>
<feature type="domain" description="AAA+ ATPase" evidence="10">
    <location>
        <begin position="62"/>
        <end position="219"/>
    </location>
</feature>
<dbReference type="AlphaFoldDB" id="A0A7J0DYI7"/>
<keyword evidence="9" id="KW-0233">DNA recombination</keyword>
<keyword evidence="4 9" id="KW-0347">Helicase</keyword>
<comment type="caution">
    <text evidence="11">The sequence shown here is derived from an EMBL/GenBank/DDBJ whole genome shotgun (WGS) entry which is preliminary data.</text>
</comment>
<dbReference type="InterPro" id="IPR003593">
    <property type="entry name" value="AAA+_ATPase"/>
</dbReference>
<evidence type="ECO:0000256" key="7">
    <source>
        <dbReference type="ARBA" id="ARBA00023204"/>
    </source>
</evidence>
<accession>A0A7J0DYI7</accession>
<dbReference type="InterPro" id="IPR049163">
    <property type="entry name" value="Pif1-like_2B_dom"/>
</dbReference>
<proteinExistence type="inferred from homology"/>
<keyword evidence="2 9" id="KW-0227">DNA damage</keyword>
<keyword evidence="7 9" id="KW-0234">DNA repair</keyword>
<keyword evidence="8" id="KW-0413">Isomerase</keyword>
<dbReference type="GO" id="GO:0006281">
    <property type="term" value="P:DNA repair"/>
    <property type="evidence" value="ECO:0007669"/>
    <property type="project" value="UniProtKB-KW"/>
</dbReference>
<dbReference type="Pfam" id="PF05970">
    <property type="entry name" value="PIF1"/>
    <property type="match status" value="1"/>
</dbReference>
<evidence type="ECO:0000256" key="1">
    <source>
        <dbReference type="ARBA" id="ARBA00022741"/>
    </source>
</evidence>
<keyword evidence="5 9" id="KW-0067">ATP-binding</keyword>
<dbReference type="InterPro" id="IPR051055">
    <property type="entry name" value="PIF1_helicase"/>
</dbReference>
<reference evidence="12" key="1">
    <citation type="submission" date="2019-07" db="EMBL/GenBank/DDBJ databases">
        <title>De Novo Assembly of kiwifruit Actinidia rufa.</title>
        <authorList>
            <person name="Sugita-Konishi S."/>
            <person name="Sato K."/>
            <person name="Mori E."/>
            <person name="Abe Y."/>
            <person name="Kisaki G."/>
            <person name="Hamano K."/>
            <person name="Suezawa K."/>
            <person name="Otani M."/>
            <person name="Fukuda T."/>
            <person name="Manabe T."/>
            <person name="Gomi K."/>
            <person name="Tabuchi M."/>
            <person name="Akimitsu K."/>
            <person name="Kataoka I."/>
        </authorList>
    </citation>
    <scope>NUCLEOTIDE SEQUENCE [LARGE SCALE GENOMIC DNA]</scope>
    <source>
        <strain evidence="12">cv. Fuchu</strain>
    </source>
</reference>
<dbReference type="InterPro" id="IPR027417">
    <property type="entry name" value="P-loop_NTPase"/>
</dbReference>
<dbReference type="SUPFAM" id="SSF52540">
    <property type="entry name" value="P-loop containing nucleoside triphosphate hydrolases"/>
    <property type="match status" value="2"/>
</dbReference>
<keyword evidence="3 9" id="KW-0378">Hydrolase</keyword>
<comment type="catalytic activity">
    <reaction evidence="9">
        <text>ATP + H2O = ADP + phosphate + H(+)</text>
        <dbReference type="Rhea" id="RHEA:13065"/>
        <dbReference type="ChEBI" id="CHEBI:15377"/>
        <dbReference type="ChEBI" id="CHEBI:15378"/>
        <dbReference type="ChEBI" id="CHEBI:30616"/>
        <dbReference type="ChEBI" id="CHEBI:43474"/>
        <dbReference type="ChEBI" id="CHEBI:456216"/>
        <dbReference type="EC" id="5.6.2.3"/>
    </reaction>
</comment>
<dbReference type="InterPro" id="IPR010285">
    <property type="entry name" value="DNA_helicase_pif1-like_DEAD"/>
</dbReference>
<dbReference type="EC" id="5.6.2.3" evidence="9"/>
<evidence type="ECO:0000256" key="2">
    <source>
        <dbReference type="ARBA" id="ARBA00022763"/>
    </source>
</evidence>
<evidence type="ECO:0000313" key="12">
    <source>
        <dbReference type="Proteomes" id="UP000585474"/>
    </source>
</evidence>
<dbReference type="Gene3D" id="3.40.50.300">
    <property type="entry name" value="P-loop containing nucleotide triphosphate hydrolases"/>
    <property type="match status" value="1"/>
</dbReference>
<gene>
    <name evidence="11" type="ORF">Acr_00g0096100</name>
</gene>
<evidence type="ECO:0000256" key="8">
    <source>
        <dbReference type="ARBA" id="ARBA00023235"/>
    </source>
</evidence>
<dbReference type="GO" id="GO:0005524">
    <property type="term" value="F:ATP binding"/>
    <property type="evidence" value="ECO:0007669"/>
    <property type="project" value="UniProtKB-KW"/>
</dbReference>
<evidence type="ECO:0000259" key="10">
    <source>
        <dbReference type="SMART" id="SM00382"/>
    </source>
</evidence>
<dbReference type="GO" id="GO:0006310">
    <property type="term" value="P:DNA recombination"/>
    <property type="evidence" value="ECO:0007669"/>
    <property type="project" value="UniProtKB-KW"/>
</dbReference>
<dbReference type="EMBL" id="BJWL01000449">
    <property type="protein sequence ID" value="GFS45453.1"/>
    <property type="molecule type" value="Genomic_DNA"/>
</dbReference>
<keyword evidence="12" id="KW-1185">Reference proteome</keyword>
<dbReference type="CDD" id="cd18037">
    <property type="entry name" value="DEXSc_Pif1_like"/>
    <property type="match status" value="1"/>
</dbReference>
<keyword evidence="6" id="KW-0238">DNA-binding</keyword>
<evidence type="ECO:0000256" key="6">
    <source>
        <dbReference type="ARBA" id="ARBA00023125"/>
    </source>
</evidence>
<organism evidence="11 12">
    <name type="scientific">Actinidia rufa</name>
    <dbReference type="NCBI Taxonomy" id="165716"/>
    <lineage>
        <taxon>Eukaryota</taxon>
        <taxon>Viridiplantae</taxon>
        <taxon>Streptophyta</taxon>
        <taxon>Embryophyta</taxon>
        <taxon>Tracheophyta</taxon>
        <taxon>Spermatophyta</taxon>
        <taxon>Magnoliopsida</taxon>
        <taxon>eudicotyledons</taxon>
        <taxon>Gunneridae</taxon>
        <taxon>Pentapetalae</taxon>
        <taxon>asterids</taxon>
        <taxon>Ericales</taxon>
        <taxon>Actinidiaceae</taxon>
        <taxon>Actinidia</taxon>
    </lineage>
</organism>
<evidence type="ECO:0000256" key="4">
    <source>
        <dbReference type="ARBA" id="ARBA00022806"/>
    </source>
</evidence>
<dbReference type="SMART" id="SM00382">
    <property type="entry name" value="AAA"/>
    <property type="match status" value="1"/>
</dbReference>
<dbReference type="OrthoDB" id="272985at2759"/>
<evidence type="ECO:0000256" key="5">
    <source>
        <dbReference type="ARBA" id="ARBA00022840"/>
    </source>
</evidence>